<dbReference type="PANTHER" id="PTHR40254:SF1">
    <property type="entry name" value="BLR0577 PROTEIN"/>
    <property type="match status" value="1"/>
</dbReference>
<dbReference type="Pfam" id="PF13454">
    <property type="entry name" value="NAD_binding_9"/>
    <property type="match status" value="1"/>
</dbReference>
<dbReference type="EMBL" id="RBCJ01000001">
    <property type="protein sequence ID" value="RKN83498.1"/>
    <property type="molecule type" value="Genomic_DNA"/>
</dbReference>
<evidence type="ECO:0000259" key="1">
    <source>
        <dbReference type="Pfam" id="PF13454"/>
    </source>
</evidence>
<dbReference type="Proteomes" id="UP000276603">
    <property type="component" value="Unassembled WGS sequence"/>
</dbReference>
<comment type="caution">
    <text evidence="2">The sequence shown here is derived from an EMBL/GenBank/DDBJ whole genome shotgun (WGS) entry which is preliminary data.</text>
</comment>
<protein>
    <recommendedName>
        <fullName evidence="1">FAD-dependent urate hydroxylase HpyO/Asp monooxygenase CreE-like FAD/NAD(P)-binding domain-containing protein</fullName>
    </recommendedName>
</protein>
<evidence type="ECO:0000313" key="3">
    <source>
        <dbReference type="Proteomes" id="UP000276603"/>
    </source>
</evidence>
<accession>A0A3B0CF42</accession>
<dbReference type="OrthoDB" id="6309046at2"/>
<dbReference type="AlphaFoldDB" id="A0A3B0CF42"/>
<dbReference type="PANTHER" id="PTHR40254">
    <property type="entry name" value="BLR0577 PROTEIN"/>
    <property type="match status" value="1"/>
</dbReference>
<proteinExistence type="predicted"/>
<dbReference type="InterPro" id="IPR038732">
    <property type="entry name" value="HpyO/CreE_NAD-binding"/>
</dbReference>
<gene>
    <name evidence="2" type="ORF">D7Z94_06685</name>
</gene>
<dbReference type="InterPro" id="IPR052189">
    <property type="entry name" value="L-asp_N-monooxygenase_NS-form"/>
</dbReference>
<reference evidence="2 3" key="1">
    <citation type="submission" date="2018-10" db="EMBL/GenBank/DDBJ databases">
        <title>Ulvibacterium marinum gen. nov., sp. nov., a novel marine bacterium of the family Flavobacteriaceae, isolated from a culture of the green alga Ulva prolifera.</title>
        <authorList>
            <person name="Zhang Z."/>
        </authorList>
    </citation>
    <scope>NUCLEOTIDE SEQUENCE [LARGE SCALE GENOMIC DNA]</scope>
    <source>
        <strain evidence="2 3">CCMM003</strain>
    </source>
</reference>
<sequence length="590" mass="66643">MCHKIAIIGMGPKGLYALERLVNELEIYGAPVDLEILLFESSGNFGSGKIYDPGQPAYLLMNYPNRNIDIWRLRSSKSENDKPSLTRFLTTGKINDDEGLGDRFSSRATVGRYLSSSFNELRKIAENYASVSMIKGPVNEIEPSDDGVLIIYRQHDVLKEVICDQVMVTTGHDSWKGDLQEYQVSFTDRKCDIPFIYPLPKKFRDITSYETVGIKGLGLTFIDAVLALTEGRDGIFRKNRTGTMFYEPSSLEPKKLTVFSRSGMPMVPRAASEGKETYTPTFFTYDNIFQYVVIGGRPDFQSDILPLLEKETELRYYRILSGNDPSISLDGRSIMHFDTSIDRFHQLRPDIPRFKFEQLFRPVATDRPEIDLDALAYYSYVIGEAKKGSESSPFMAAALTWGYCSEVFNSVYSFGGLTAESQRLFDTEYRSKLNRISYGPPLVNAEKVLTLMEHGILDTIPDQNCRTHRLADGWSIESESGSKFIVDTLIDARIPVNTTIADWSPLIKAMQNNGIAREFINSGIDSYRTACPEIDRCGRPVDIKGTVSGQVTFYGTLTEGMTYDNDTLSRVRNNFASDWSVRCMEEILKK</sequence>
<dbReference type="RefSeq" id="WP_120710705.1">
    <property type="nucleotide sequence ID" value="NZ_RBCJ01000001.1"/>
</dbReference>
<dbReference type="SUPFAM" id="SSF51905">
    <property type="entry name" value="FAD/NAD(P)-binding domain"/>
    <property type="match status" value="1"/>
</dbReference>
<feature type="domain" description="FAD-dependent urate hydroxylase HpyO/Asp monooxygenase CreE-like FAD/NAD(P)-binding" evidence="1">
    <location>
        <begin position="6"/>
        <end position="172"/>
    </location>
</feature>
<organism evidence="2 3">
    <name type="scientific">Ulvibacterium marinum</name>
    <dbReference type="NCBI Taxonomy" id="2419782"/>
    <lineage>
        <taxon>Bacteria</taxon>
        <taxon>Pseudomonadati</taxon>
        <taxon>Bacteroidota</taxon>
        <taxon>Flavobacteriia</taxon>
        <taxon>Flavobacteriales</taxon>
        <taxon>Flavobacteriaceae</taxon>
        <taxon>Ulvibacterium</taxon>
    </lineage>
</organism>
<keyword evidence="3" id="KW-1185">Reference proteome</keyword>
<evidence type="ECO:0000313" key="2">
    <source>
        <dbReference type="EMBL" id="RKN83498.1"/>
    </source>
</evidence>
<name>A0A3B0CF42_9FLAO</name>
<dbReference type="InterPro" id="IPR036188">
    <property type="entry name" value="FAD/NAD-bd_sf"/>
</dbReference>